<dbReference type="RefSeq" id="WP_125419882.1">
    <property type="nucleotide sequence ID" value="NZ_RWIT01000005.1"/>
</dbReference>
<keyword evidence="3" id="KW-1185">Reference proteome</keyword>
<keyword evidence="1" id="KW-0812">Transmembrane</keyword>
<name>A0A428KP93_9BACT</name>
<protein>
    <submittedName>
        <fullName evidence="2">Uncharacterized protein</fullName>
    </submittedName>
</protein>
<organism evidence="2 3">
    <name type="scientific">Hymenobacter rigui</name>
    <dbReference type="NCBI Taxonomy" id="334424"/>
    <lineage>
        <taxon>Bacteria</taxon>
        <taxon>Pseudomonadati</taxon>
        <taxon>Bacteroidota</taxon>
        <taxon>Cytophagia</taxon>
        <taxon>Cytophagales</taxon>
        <taxon>Hymenobacteraceae</taxon>
        <taxon>Hymenobacter</taxon>
    </lineage>
</organism>
<evidence type="ECO:0000256" key="1">
    <source>
        <dbReference type="SAM" id="Phobius"/>
    </source>
</evidence>
<evidence type="ECO:0000313" key="3">
    <source>
        <dbReference type="Proteomes" id="UP000273500"/>
    </source>
</evidence>
<keyword evidence="1" id="KW-0472">Membrane</keyword>
<sequence length="89" mass="10416">MQPIIIPDVQITFPEFRQIQQWYMLRQRWWLVPLTLLYPLYSIWGGNDSSFGPTGKLIATLLMTAVVTGAIIYSTRSALQRMFEQTPYF</sequence>
<evidence type="ECO:0000313" key="2">
    <source>
        <dbReference type="EMBL" id="RSK48256.1"/>
    </source>
</evidence>
<keyword evidence="1" id="KW-1133">Transmembrane helix</keyword>
<gene>
    <name evidence="2" type="ORF">EI291_11015</name>
</gene>
<accession>A0A428KP93</accession>
<reference evidence="2 3" key="1">
    <citation type="submission" date="2018-12" db="EMBL/GenBank/DDBJ databases">
        <authorList>
            <person name="Feng G."/>
            <person name="Zhu H."/>
        </authorList>
    </citation>
    <scope>NUCLEOTIDE SEQUENCE [LARGE SCALE GENOMIC DNA]</scope>
    <source>
        <strain evidence="2 3">KCTC 12533</strain>
    </source>
</reference>
<feature type="transmembrane region" description="Helical" evidence="1">
    <location>
        <begin position="29"/>
        <end position="45"/>
    </location>
</feature>
<dbReference type="AlphaFoldDB" id="A0A428KP93"/>
<comment type="caution">
    <text evidence="2">The sequence shown here is derived from an EMBL/GenBank/DDBJ whole genome shotgun (WGS) entry which is preliminary data.</text>
</comment>
<dbReference type="Proteomes" id="UP000273500">
    <property type="component" value="Unassembled WGS sequence"/>
</dbReference>
<dbReference type="OrthoDB" id="881075at2"/>
<feature type="transmembrane region" description="Helical" evidence="1">
    <location>
        <begin position="57"/>
        <end position="75"/>
    </location>
</feature>
<proteinExistence type="predicted"/>
<dbReference type="EMBL" id="RWIT01000005">
    <property type="protein sequence ID" value="RSK48256.1"/>
    <property type="molecule type" value="Genomic_DNA"/>
</dbReference>